<organism evidence="11 12">
    <name type="scientific">Rhodotorula toruloides</name>
    <name type="common">Yeast</name>
    <name type="synonym">Rhodosporidium toruloides</name>
    <dbReference type="NCBI Taxonomy" id="5286"/>
    <lineage>
        <taxon>Eukaryota</taxon>
        <taxon>Fungi</taxon>
        <taxon>Dikarya</taxon>
        <taxon>Basidiomycota</taxon>
        <taxon>Pucciniomycotina</taxon>
        <taxon>Microbotryomycetes</taxon>
        <taxon>Sporidiobolales</taxon>
        <taxon>Sporidiobolaceae</taxon>
        <taxon>Rhodotorula</taxon>
    </lineage>
</organism>
<dbReference type="EC" id="3.6.4.13" evidence="1"/>
<evidence type="ECO:0000256" key="7">
    <source>
        <dbReference type="ARBA" id="ARBA00047984"/>
    </source>
</evidence>
<dbReference type="GO" id="GO:0005524">
    <property type="term" value="F:ATP binding"/>
    <property type="evidence" value="ECO:0007669"/>
    <property type="project" value="UniProtKB-KW"/>
</dbReference>
<keyword evidence="5" id="KW-0067">ATP-binding</keyword>
<dbReference type="SMART" id="SM00490">
    <property type="entry name" value="HELICc"/>
    <property type="match status" value="1"/>
</dbReference>
<feature type="compositionally biased region" description="Basic and acidic residues" evidence="8">
    <location>
        <begin position="812"/>
        <end position="829"/>
    </location>
</feature>
<dbReference type="InterPro" id="IPR050079">
    <property type="entry name" value="DEAD_box_RNA_helicase"/>
</dbReference>
<dbReference type="OrthoDB" id="10259843at2759"/>
<accession>A0A511K6Y0</accession>
<reference evidence="11 12" key="1">
    <citation type="submission" date="2019-07" db="EMBL/GenBank/DDBJ databases">
        <title>Rhodotorula toruloides NBRC10032 genome sequencing.</title>
        <authorList>
            <person name="Shida Y."/>
            <person name="Takaku H."/>
            <person name="Ogasawara W."/>
            <person name="Mori K."/>
        </authorList>
    </citation>
    <scope>NUCLEOTIDE SEQUENCE [LARGE SCALE GENOMIC DNA]</scope>
    <source>
        <strain evidence="11 12">NBRC10032</strain>
    </source>
</reference>
<dbReference type="InterPro" id="IPR000629">
    <property type="entry name" value="RNA-helicase_DEAD-box_CS"/>
</dbReference>
<keyword evidence="4 11" id="KW-0347">Helicase</keyword>
<dbReference type="GO" id="GO:0003724">
    <property type="term" value="F:RNA helicase activity"/>
    <property type="evidence" value="ECO:0007669"/>
    <property type="project" value="UniProtKB-EC"/>
</dbReference>
<gene>
    <name evidence="11" type="ORF">Rt10032_c01g0117</name>
</gene>
<feature type="compositionally biased region" description="Acidic residues" evidence="8">
    <location>
        <begin position="273"/>
        <end position="284"/>
    </location>
</feature>
<feature type="compositionally biased region" description="Acidic residues" evidence="8">
    <location>
        <begin position="188"/>
        <end position="205"/>
    </location>
</feature>
<keyword evidence="2" id="KW-0547">Nucleotide-binding</keyword>
<dbReference type="Gene3D" id="3.40.50.300">
    <property type="entry name" value="P-loop containing nucleotide triphosphate hydrolases"/>
    <property type="match status" value="2"/>
</dbReference>
<dbReference type="SUPFAM" id="SSF52540">
    <property type="entry name" value="P-loop containing nucleoside triphosphate hydrolases"/>
    <property type="match status" value="2"/>
</dbReference>
<evidence type="ECO:0000256" key="4">
    <source>
        <dbReference type="ARBA" id="ARBA00022806"/>
    </source>
</evidence>
<keyword evidence="3" id="KW-0378">Hydrolase</keyword>
<dbReference type="PROSITE" id="PS51194">
    <property type="entry name" value="HELICASE_CTER"/>
    <property type="match status" value="1"/>
</dbReference>
<feature type="region of interest" description="Disordered" evidence="8">
    <location>
        <begin position="759"/>
        <end position="778"/>
    </location>
</feature>
<feature type="compositionally biased region" description="Basic and acidic residues" evidence="8">
    <location>
        <begin position="1033"/>
        <end position="1047"/>
    </location>
</feature>
<comment type="catalytic activity">
    <reaction evidence="7">
        <text>ATP + H2O = ADP + phosphate + H(+)</text>
        <dbReference type="Rhea" id="RHEA:13065"/>
        <dbReference type="ChEBI" id="CHEBI:15377"/>
        <dbReference type="ChEBI" id="CHEBI:15378"/>
        <dbReference type="ChEBI" id="CHEBI:30616"/>
        <dbReference type="ChEBI" id="CHEBI:43474"/>
        <dbReference type="ChEBI" id="CHEBI:456216"/>
        <dbReference type="EC" id="3.6.4.13"/>
    </reaction>
</comment>
<dbReference type="EMBL" id="BJWK01000001">
    <property type="protein sequence ID" value="GEM06100.1"/>
    <property type="molecule type" value="Genomic_DNA"/>
</dbReference>
<evidence type="ECO:0000259" key="10">
    <source>
        <dbReference type="PROSITE" id="PS51194"/>
    </source>
</evidence>
<dbReference type="PANTHER" id="PTHR47959">
    <property type="entry name" value="ATP-DEPENDENT RNA HELICASE RHLE-RELATED"/>
    <property type="match status" value="1"/>
</dbReference>
<dbReference type="GO" id="GO:0003723">
    <property type="term" value="F:RNA binding"/>
    <property type="evidence" value="ECO:0007669"/>
    <property type="project" value="UniProtKB-KW"/>
</dbReference>
<dbReference type="InterPro" id="IPR011545">
    <property type="entry name" value="DEAD/DEAH_box_helicase_dom"/>
</dbReference>
<feature type="compositionally biased region" description="Basic and acidic residues" evidence="8">
    <location>
        <begin position="759"/>
        <end position="774"/>
    </location>
</feature>
<proteinExistence type="predicted"/>
<dbReference type="Pfam" id="PF00270">
    <property type="entry name" value="DEAD"/>
    <property type="match status" value="1"/>
</dbReference>
<dbReference type="GO" id="GO:0016787">
    <property type="term" value="F:hydrolase activity"/>
    <property type="evidence" value="ECO:0007669"/>
    <property type="project" value="UniProtKB-KW"/>
</dbReference>
<feature type="region of interest" description="Disordered" evidence="8">
    <location>
        <begin position="1"/>
        <end position="84"/>
    </location>
</feature>
<feature type="compositionally biased region" description="Basic and acidic residues" evidence="8">
    <location>
        <begin position="239"/>
        <end position="254"/>
    </location>
</feature>
<dbReference type="AlphaFoldDB" id="A0A511K6Y0"/>
<evidence type="ECO:0000313" key="12">
    <source>
        <dbReference type="Proteomes" id="UP000321518"/>
    </source>
</evidence>
<evidence type="ECO:0000313" key="11">
    <source>
        <dbReference type="EMBL" id="GEM06100.1"/>
    </source>
</evidence>
<feature type="compositionally biased region" description="Basic and acidic residues" evidence="8">
    <location>
        <begin position="929"/>
        <end position="941"/>
    </location>
</feature>
<evidence type="ECO:0000256" key="8">
    <source>
        <dbReference type="SAM" id="MobiDB-lite"/>
    </source>
</evidence>
<sequence length="1092" mass="118474">MAGFIMTLDSDDEGPPRSPSPSPPLSLTRKASSRNDTAHAAKGKKGKAAKDAEAKGKAKKLLDTVVEADDDENTLVGSPRGGAADEEVRMDKGFVFDGLGGGFIGRERNSVWDSGEAYIQKRPNAMPRLTVDEIIARRAAVKSAEALLDGSDDAEDGSDEELDDEELEKEMIRELENGNLDFEGLGNESDDVGDGDDDEEDDEAEEVPKKKKEVAKTAEGPQIVGGGDEADEEDWLGLDETKADKGSDNVVKDGEDVEPNGPSGFAALADVAMSDDEDDEEEDSAAGNGASLADRQSRADAAAAKAFFTSHENSTTLSRKPLSFTTLPNCTLSRQLLLALGSLNLSTPTPIQAECIPLAMLGKDIVASSATGSGKTVAFWVGVLERLLHRDRKNPMTRVVVMCPTRELAVQVHGVGMALARYTDVSFCLCVGGLSLKVQEAELKQRPDVVVSTPGRLIDHVRNTPCFSMDGVEVLVLDEADRMLEEGFRDELEEIISAAPRSRQTLLFSATVTESIQQLTRLSMNKPVRVKIDEMGAAAKGLDQEFLRVRGDKAGESIELNSRSGERHREALLISLCTRSFSSGRTIIFFRSKAQAHRMKILFSLFGKGLEKSDELHGDLTQEQRLRSLKRFRDGEARFLLATDLASRGLDIKGIENVINYEMPKSIEIYLHRVGRTARAGQKGRYGPILPLLLHEGFTADGHLPHFSALTLVGESDRKLVKLAMKHAPPESIKQRTIPGDVVAAVSSQLKALEPDVRDVMQEEKEEKEIRRGNMELQKAQNMLEHEDEIKSRPARTWFQSTSEKNAAKNLGKAEHNSKFSEKTKKRALDEDEEPLSKAPKRTPFSGLSRREKRRKMAMREDEEDRASGAQREIGSSIRAAKKAALPGKIHAARPERTPGQGEGKKKKKGGKKSVFDREMGVADGGAAADKRPGKRERDMMKGGANHPLGRMGPKPKKRATSSDLMGALCGKEDHFDALERHSPGNRLGAPTSATPVSKAANAASGAPKVGKSVSTSPPQRLGGNAGGTNDEADPRRRILEAAEARNKASAQRGAPSGGKLSKQLAGQAKDGGRVQEGLAEADRREQQLVWD</sequence>
<dbReference type="InterPro" id="IPR027417">
    <property type="entry name" value="P-loop_NTPase"/>
</dbReference>
<dbReference type="PANTHER" id="PTHR47959:SF1">
    <property type="entry name" value="ATP-DEPENDENT RNA HELICASE DBPA"/>
    <property type="match status" value="1"/>
</dbReference>
<keyword evidence="6" id="KW-0694">RNA-binding</keyword>
<evidence type="ECO:0000259" key="9">
    <source>
        <dbReference type="PROSITE" id="PS51192"/>
    </source>
</evidence>
<feature type="domain" description="Helicase ATP-binding" evidence="9">
    <location>
        <begin position="356"/>
        <end position="530"/>
    </location>
</feature>
<evidence type="ECO:0000256" key="5">
    <source>
        <dbReference type="ARBA" id="ARBA00022840"/>
    </source>
</evidence>
<dbReference type="CDD" id="cd18787">
    <property type="entry name" value="SF2_C_DEAD"/>
    <property type="match status" value="1"/>
</dbReference>
<dbReference type="Proteomes" id="UP000321518">
    <property type="component" value="Unassembled WGS sequence"/>
</dbReference>
<feature type="compositionally biased region" description="Basic and acidic residues" evidence="8">
    <location>
        <begin position="971"/>
        <end position="983"/>
    </location>
</feature>
<dbReference type="Pfam" id="PF00271">
    <property type="entry name" value="Helicase_C"/>
    <property type="match status" value="1"/>
</dbReference>
<evidence type="ECO:0000256" key="1">
    <source>
        <dbReference type="ARBA" id="ARBA00012552"/>
    </source>
</evidence>
<feature type="compositionally biased region" description="Basic and acidic residues" evidence="8">
    <location>
        <begin position="48"/>
        <end position="62"/>
    </location>
</feature>
<comment type="caution">
    <text evidence="11">The sequence shown here is derived from an EMBL/GenBank/DDBJ whole genome shotgun (WGS) entry which is preliminary data.</text>
</comment>
<dbReference type="PROSITE" id="PS00039">
    <property type="entry name" value="DEAD_ATP_HELICASE"/>
    <property type="match status" value="1"/>
</dbReference>
<evidence type="ECO:0000256" key="3">
    <source>
        <dbReference type="ARBA" id="ARBA00022801"/>
    </source>
</evidence>
<dbReference type="SMART" id="SM00487">
    <property type="entry name" value="DEXDc"/>
    <property type="match status" value="1"/>
</dbReference>
<evidence type="ECO:0000256" key="2">
    <source>
        <dbReference type="ARBA" id="ARBA00022741"/>
    </source>
</evidence>
<feature type="compositionally biased region" description="Basic and acidic residues" evidence="8">
    <location>
        <begin position="1081"/>
        <end position="1092"/>
    </location>
</feature>
<feature type="region of interest" description="Disordered" evidence="8">
    <location>
        <begin position="146"/>
        <end position="296"/>
    </location>
</feature>
<name>A0A511K6Y0_RHOTO</name>
<feature type="compositionally biased region" description="Acidic residues" evidence="8">
    <location>
        <begin position="228"/>
        <end position="237"/>
    </location>
</feature>
<dbReference type="GO" id="GO:0005829">
    <property type="term" value="C:cytosol"/>
    <property type="evidence" value="ECO:0007669"/>
    <property type="project" value="TreeGrafter"/>
</dbReference>
<evidence type="ECO:0000256" key="6">
    <source>
        <dbReference type="ARBA" id="ARBA00022884"/>
    </source>
</evidence>
<feature type="domain" description="Helicase C-terminal" evidence="10">
    <location>
        <begin position="541"/>
        <end position="729"/>
    </location>
</feature>
<dbReference type="PROSITE" id="PS51192">
    <property type="entry name" value="HELICASE_ATP_BIND_1"/>
    <property type="match status" value="1"/>
</dbReference>
<dbReference type="CDD" id="cd17947">
    <property type="entry name" value="DEADc_DDX27"/>
    <property type="match status" value="1"/>
</dbReference>
<dbReference type="InterPro" id="IPR001650">
    <property type="entry name" value="Helicase_C-like"/>
</dbReference>
<feature type="region of interest" description="Disordered" evidence="8">
    <location>
        <begin position="785"/>
        <end position="1092"/>
    </location>
</feature>
<dbReference type="InterPro" id="IPR014001">
    <property type="entry name" value="Helicase_ATP-bd"/>
</dbReference>
<protein>
    <recommendedName>
        <fullName evidence="1">RNA helicase</fullName>
        <ecNumber evidence="1">3.6.4.13</ecNumber>
    </recommendedName>
</protein>
<feature type="compositionally biased region" description="Acidic residues" evidence="8">
    <location>
        <begin position="150"/>
        <end position="168"/>
    </location>
</feature>